<dbReference type="AlphaFoldDB" id="A0A078MFN6"/>
<dbReference type="InterPro" id="IPR005674">
    <property type="entry name" value="CocE/Ser_esterase"/>
</dbReference>
<proteinExistence type="predicted"/>
<dbReference type="eggNOG" id="COG2936">
    <property type="taxonomic scope" value="Bacteria"/>
</dbReference>
<dbReference type="STRING" id="1461582.BN1048_02117"/>
<dbReference type="PANTHER" id="PTHR43056">
    <property type="entry name" value="PEPTIDASE S9 PROLYL OLIGOPEPTIDASE"/>
    <property type="match status" value="1"/>
</dbReference>
<dbReference type="Gene3D" id="2.60.120.260">
    <property type="entry name" value="Galactose-binding domain-like"/>
    <property type="match status" value="1"/>
</dbReference>
<dbReference type="NCBIfam" id="TIGR00976">
    <property type="entry name" value="CocE_NonD"/>
    <property type="match status" value="1"/>
</dbReference>
<dbReference type="SUPFAM" id="SSF49785">
    <property type="entry name" value="Galactose-binding domain-like"/>
    <property type="match status" value="1"/>
</dbReference>
<dbReference type="EMBL" id="CCSE01000001">
    <property type="protein sequence ID" value="CEA03516.1"/>
    <property type="molecule type" value="Genomic_DNA"/>
</dbReference>
<reference evidence="3 4" key="1">
    <citation type="submission" date="2014-07" db="EMBL/GenBank/DDBJ databases">
        <authorList>
            <person name="Urmite Genomes Urmite Genomes"/>
        </authorList>
    </citation>
    <scope>NUCLEOTIDE SEQUENCE [LARGE SCALE GENOMIC DNA]</scope>
    <source>
        <strain evidence="3 4">13MG44_air</strain>
    </source>
</reference>
<dbReference type="HOGENOM" id="CLU_015590_4_0_9"/>
<keyword evidence="1" id="KW-0378">Hydrolase</keyword>
<evidence type="ECO:0000313" key="4">
    <source>
        <dbReference type="Proteomes" id="UP000044136"/>
    </source>
</evidence>
<dbReference type="RefSeq" id="WP_035811019.1">
    <property type="nucleotide sequence ID" value="NZ_CCSE01000001.1"/>
</dbReference>
<keyword evidence="4" id="KW-1185">Reference proteome</keyword>
<dbReference type="OrthoDB" id="319764at2"/>
<gene>
    <name evidence="3" type="primary">cocE</name>
    <name evidence="3" type="ORF">BN1048_02117</name>
</gene>
<dbReference type="SMART" id="SM00939">
    <property type="entry name" value="PepX_C"/>
    <property type="match status" value="1"/>
</dbReference>
<dbReference type="GO" id="GO:0008239">
    <property type="term" value="F:dipeptidyl-peptidase activity"/>
    <property type="evidence" value="ECO:0007669"/>
    <property type="project" value="InterPro"/>
</dbReference>
<name>A0A078MFN6_9STAP</name>
<dbReference type="Gene3D" id="3.40.50.1820">
    <property type="entry name" value="alpha/beta hydrolase"/>
    <property type="match status" value="1"/>
</dbReference>
<dbReference type="Gene3D" id="1.10.3020.10">
    <property type="entry name" value="alpha-amino acid ester hydrolase ( Helical cap domain)"/>
    <property type="match status" value="1"/>
</dbReference>
<accession>A0A078MFN6</accession>
<dbReference type="InterPro" id="IPR050585">
    <property type="entry name" value="Xaa-Pro_dipeptidyl-ppase/CocE"/>
</dbReference>
<dbReference type="InterPro" id="IPR008979">
    <property type="entry name" value="Galactose-bd-like_sf"/>
</dbReference>
<organism evidence="3 4">
    <name type="scientific">Jeotgalicoccus saudimassiliensis</name>
    <dbReference type="NCBI Taxonomy" id="1461582"/>
    <lineage>
        <taxon>Bacteria</taxon>
        <taxon>Bacillati</taxon>
        <taxon>Bacillota</taxon>
        <taxon>Bacilli</taxon>
        <taxon>Bacillales</taxon>
        <taxon>Staphylococcaceae</taxon>
        <taxon>Jeotgalicoccus</taxon>
    </lineage>
</organism>
<evidence type="ECO:0000313" key="3">
    <source>
        <dbReference type="EMBL" id="CEA03516.1"/>
    </source>
</evidence>
<evidence type="ECO:0000256" key="1">
    <source>
        <dbReference type="ARBA" id="ARBA00022801"/>
    </source>
</evidence>
<dbReference type="SUPFAM" id="SSF53474">
    <property type="entry name" value="alpha/beta-Hydrolases"/>
    <property type="match status" value="1"/>
</dbReference>
<dbReference type="Pfam" id="PF02129">
    <property type="entry name" value="Peptidase_S15"/>
    <property type="match status" value="1"/>
</dbReference>
<dbReference type="InterPro" id="IPR000383">
    <property type="entry name" value="Xaa-Pro-like_dom"/>
</dbReference>
<evidence type="ECO:0000259" key="2">
    <source>
        <dbReference type="SMART" id="SM00939"/>
    </source>
</evidence>
<dbReference type="InterPro" id="IPR013736">
    <property type="entry name" value="Xaa-Pro_dipept_C"/>
</dbReference>
<dbReference type="PANTHER" id="PTHR43056:SF10">
    <property type="entry name" value="COCE_NOND FAMILY, PUTATIVE (AFU_ORTHOLOGUE AFUA_7G00600)-RELATED"/>
    <property type="match status" value="1"/>
</dbReference>
<sequence>MGVFDVDYNKVNEIEDLPYEVGITNHTWIEMSDGTKLSAKIWQPKGLEVTKGTVLEFLPYRKDDFTALRDEIRHKYFAGNGFTSMRVDIRGTGDSEGIIEDEYHISEQDDAIDIISWIENQSWSNGSVGMIGKSWGGFNGLQVAARQPKALKTIISLCSTDDRYADDVHYRGGVMMASDMLWWASTMFAYNARPPFPQFVGDSWYDMWLNRMENTPPFVEEWVSHQRRDEFWKHGSINENYEDIKIPVLTMSGWADGYTDAVYRLMDNLNVPKKGIIGPWAHEFPDLAIPGPQIGYLQECVDWFSKWFVEDQSQVEHEDEFHIYIQDSIEPSTSYEYREGQWIDVYTEQFESVDILSHFHDEVTLQNNQHHGLYSGVFCPFGQEGDLAADQTIENALATTISVDAAESLSIAGQAKLNVKVKSSHDEANLHVRLTDVHPDGKRTLITKGQLNLNHAGSHENPEALPVDEYIYAEILFDVIGYTVPEGHSIEISFAPSYWPLMWASKDKVGLTVDLNRSSLHLPYVENYTPVEMKYNSAEMATPLEKEVLEEGYRTRNVINDLTTNDWILDDYSNEGKRYLPHLGITYGTENHNIYTINNDDPLSAAVQCDWTVIVEDADIKTEMKTESLMTCDYENFYLVNRLIGYNNGEEVFSKEWKKTVKRDFN</sequence>
<dbReference type="InterPro" id="IPR029058">
    <property type="entry name" value="AB_hydrolase_fold"/>
</dbReference>
<dbReference type="Proteomes" id="UP000044136">
    <property type="component" value="Unassembled WGS sequence"/>
</dbReference>
<feature type="domain" description="Xaa-Pro dipeptidyl-peptidase C-terminal" evidence="2">
    <location>
        <begin position="301"/>
        <end position="526"/>
    </location>
</feature>
<dbReference type="Pfam" id="PF08530">
    <property type="entry name" value="PepX_C"/>
    <property type="match status" value="1"/>
</dbReference>
<protein>
    <submittedName>
        <fullName evidence="3">Cocaine esterase</fullName>
    </submittedName>
</protein>